<evidence type="ECO:0000313" key="2">
    <source>
        <dbReference type="Proteomes" id="UP001396898"/>
    </source>
</evidence>
<proteinExistence type="predicted"/>
<organism evidence="1 2">
    <name type="scientific">Apiospora marii</name>
    <dbReference type="NCBI Taxonomy" id="335849"/>
    <lineage>
        <taxon>Eukaryota</taxon>
        <taxon>Fungi</taxon>
        <taxon>Dikarya</taxon>
        <taxon>Ascomycota</taxon>
        <taxon>Pezizomycotina</taxon>
        <taxon>Sordariomycetes</taxon>
        <taxon>Xylariomycetidae</taxon>
        <taxon>Amphisphaeriales</taxon>
        <taxon>Apiosporaceae</taxon>
        <taxon>Apiospora</taxon>
    </lineage>
</organism>
<keyword evidence="2" id="KW-1185">Reference proteome</keyword>
<name>A0ABR1RIF3_9PEZI</name>
<gene>
    <name evidence="1" type="ORF">PG991_010435</name>
</gene>
<protein>
    <submittedName>
        <fullName evidence="1">Uncharacterized protein</fullName>
    </submittedName>
</protein>
<dbReference type="Proteomes" id="UP001396898">
    <property type="component" value="Unassembled WGS sequence"/>
</dbReference>
<comment type="caution">
    <text evidence="1">The sequence shown here is derived from an EMBL/GenBank/DDBJ whole genome shotgun (WGS) entry which is preliminary data.</text>
</comment>
<reference evidence="1 2" key="1">
    <citation type="submission" date="2023-01" db="EMBL/GenBank/DDBJ databases">
        <title>Analysis of 21 Apiospora genomes using comparative genomics revels a genus with tremendous synthesis potential of carbohydrate active enzymes and secondary metabolites.</title>
        <authorList>
            <person name="Sorensen T."/>
        </authorList>
    </citation>
    <scope>NUCLEOTIDE SEQUENCE [LARGE SCALE GENOMIC DNA]</scope>
    <source>
        <strain evidence="1 2">CBS 20057</strain>
    </source>
</reference>
<accession>A0ABR1RIF3</accession>
<evidence type="ECO:0000313" key="1">
    <source>
        <dbReference type="EMBL" id="KAK8013060.1"/>
    </source>
</evidence>
<dbReference type="EMBL" id="JAQQWI010000015">
    <property type="protein sequence ID" value="KAK8013060.1"/>
    <property type="molecule type" value="Genomic_DNA"/>
</dbReference>
<sequence length="244" mass="26800">MWRAVVEPIAFRKIGKTYETHADIRTLAAITKSGKLSYVRQLEIRFEDLTAAESLVAIRDVMALLKRLNDEPGIKLSFFLDGSQETSTAIHYAANEAKLQARFPDVPAIKQLHLEARNSPGASLIGLPLAESTPCAQEKTLRFYMRQEEIDIPACAQDNSELAPSSRNILKSGAIQSRLRSIHHRHAGKATGIGAGKNRQVKLRSMGLMAVAGPCLDGRHNCSSEDAKPTEDVLTLFLEDGAHM</sequence>